<reference evidence="7" key="2">
    <citation type="journal article" date="2021" name="PeerJ">
        <title>Extensive microbial diversity within the chicken gut microbiome revealed by metagenomics and culture.</title>
        <authorList>
            <person name="Gilroy R."/>
            <person name="Ravi A."/>
            <person name="Getino M."/>
            <person name="Pursley I."/>
            <person name="Horton D.L."/>
            <person name="Alikhan N.F."/>
            <person name="Baker D."/>
            <person name="Gharbi K."/>
            <person name="Hall N."/>
            <person name="Watson M."/>
            <person name="Adriaenssens E.M."/>
            <person name="Foster-Nyarko E."/>
            <person name="Jarju S."/>
            <person name="Secka A."/>
            <person name="Antonio M."/>
            <person name="Oren A."/>
            <person name="Chaudhuri R.R."/>
            <person name="La Ragione R."/>
            <person name="Hildebrand F."/>
            <person name="Pallen M.J."/>
        </authorList>
    </citation>
    <scope>NUCLEOTIDE SEQUENCE</scope>
    <source>
        <strain evidence="7">ChiHjej9B8-7071</strain>
    </source>
</reference>
<dbReference type="InterPro" id="IPR012327">
    <property type="entry name" value="MeTrfase_D12"/>
</dbReference>
<dbReference type="Pfam" id="PF02086">
    <property type="entry name" value="MethyltransfD12"/>
    <property type="match status" value="2"/>
</dbReference>
<dbReference type="EC" id="2.1.1.72" evidence="2"/>
<dbReference type="GO" id="GO:1904047">
    <property type="term" value="F:S-adenosyl-L-methionine binding"/>
    <property type="evidence" value="ECO:0007669"/>
    <property type="project" value="TreeGrafter"/>
</dbReference>
<name>A0A9D1A8X3_9FIRM</name>
<gene>
    <name evidence="7" type="ORF">IAA70_08710</name>
</gene>
<keyword evidence="3 7" id="KW-0489">Methyltransferase</keyword>
<evidence type="ECO:0000256" key="5">
    <source>
        <dbReference type="ARBA" id="ARBA00022691"/>
    </source>
</evidence>
<accession>A0A9D1A8X3</accession>
<comment type="similarity">
    <text evidence="1">Belongs to the N(4)/N(6)-methyltransferase family.</text>
</comment>
<evidence type="ECO:0000256" key="4">
    <source>
        <dbReference type="ARBA" id="ARBA00022679"/>
    </source>
</evidence>
<comment type="catalytic activity">
    <reaction evidence="6">
        <text>a 2'-deoxyadenosine in DNA + S-adenosyl-L-methionine = an N(6)-methyl-2'-deoxyadenosine in DNA + S-adenosyl-L-homocysteine + H(+)</text>
        <dbReference type="Rhea" id="RHEA:15197"/>
        <dbReference type="Rhea" id="RHEA-COMP:12418"/>
        <dbReference type="Rhea" id="RHEA-COMP:12419"/>
        <dbReference type="ChEBI" id="CHEBI:15378"/>
        <dbReference type="ChEBI" id="CHEBI:57856"/>
        <dbReference type="ChEBI" id="CHEBI:59789"/>
        <dbReference type="ChEBI" id="CHEBI:90615"/>
        <dbReference type="ChEBI" id="CHEBI:90616"/>
        <dbReference type="EC" id="2.1.1.72"/>
    </reaction>
</comment>
<dbReference type="Gene3D" id="3.40.50.150">
    <property type="entry name" value="Vaccinia Virus protein VP39"/>
    <property type="match status" value="2"/>
</dbReference>
<evidence type="ECO:0000256" key="6">
    <source>
        <dbReference type="ARBA" id="ARBA00047942"/>
    </source>
</evidence>
<dbReference type="InterPro" id="IPR023095">
    <property type="entry name" value="Ade_MeTrfase_dom_2"/>
</dbReference>
<comment type="caution">
    <text evidence="7">The sequence shown here is derived from an EMBL/GenBank/DDBJ whole genome shotgun (WGS) entry which is preliminary data.</text>
</comment>
<dbReference type="GO" id="GO:0009007">
    <property type="term" value="F:site-specific DNA-methyltransferase (adenine-specific) activity"/>
    <property type="evidence" value="ECO:0007669"/>
    <property type="project" value="UniProtKB-EC"/>
</dbReference>
<dbReference type="PANTHER" id="PTHR30481:SF3">
    <property type="entry name" value="DNA ADENINE METHYLASE"/>
    <property type="match status" value="1"/>
</dbReference>
<evidence type="ECO:0000256" key="2">
    <source>
        <dbReference type="ARBA" id="ARBA00011900"/>
    </source>
</evidence>
<dbReference type="InterPro" id="IPR029063">
    <property type="entry name" value="SAM-dependent_MTases_sf"/>
</dbReference>
<dbReference type="Gene3D" id="1.10.1020.10">
    <property type="entry name" value="Adenine-specific Methyltransferase, Domain 2"/>
    <property type="match status" value="2"/>
</dbReference>
<dbReference type="AlphaFoldDB" id="A0A9D1A8X3"/>
<keyword evidence="5" id="KW-0949">S-adenosyl-L-methionine</keyword>
<dbReference type="InterPro" id="IPR002052">
    <property type="entry name" value="DNA_methylase_N6_adenine_CS"/>
</dbReference>
<sequence>MKPLLKWPGGKSREIARFYGMIPPFARYIEPFFGGGALYFHLMPEQAAINDVSRDLMDFYRMVQQPTAEFEALLRAYAAGFDGVVALAGQHRSALLCLLTRLSEDPDIARSETTALLTSWREHLSVLLSPLCLDLDAFLQALERALWDKLRRTAHNHSKKPFSRTDLEENLITGLASGYYLFFRDLYNQYAAGLGDPSPAQRAANFYFVREMCYGAMFRYNAKGEFNIPYGGMSYNHKNLTAKVDALFQPELQALLSRTSLSCMDFEAFLAAVQPTEEDFLFLDPPYDTEFSDYEGAAFTKLDQARLAVALSRTPAKFLLIIKNTDFIQGLYGQGFHVWKFDKQYAYNVRSRNDRSAEHLIVTNYSLPL</sequence>
<evidence type="ECO:0000313" key="8">
    <source>
        <dbReference type="Proteomes" id="UP000824258"/>
    </source>
</evidence>
<protein>
    <recommendedName>
        <fullName evidence="2">site-specific DNA-methyltransferase (adenine-specific)</fullName>
        <ecNumber evidence="2">2.1.1.72</ecNumber>
    </recommendedName>
</protein>
<dbReference type="Proteomes" id="UP000824258">
    <property type="component" value="Unassembled WGS sequence"/>
</dbReference>
<dbReference type="GO" id="GO:0006298">
    <property type="term" value="P:mismatch repair"/>
    <property type="evidence" value="ECO:0007669"/>
    <property type="project" value="TreeGrafter"/>
</dbReference>
<evidence type="ECO:0000313" key="7">
    <source>
        <dbReference type="EMBL" id="HIR10471.1"/>
    </source>
</evidence>
<dbReference type="PANTHER" id="PTHR30481">
    <property type="entry name" value="DNA ADENINE METHYLASE"/>
    <property type="match status" value="1"/>
</dbReference>
<dbReference type="PRINTS" id="PR00505">
    <property type="entry name" value="D12N6MTFRASE"/>
</dbReference>
<dbReference type="GO" id="GO:0043565">
    <property type="term" value="F:sequence-specific DNA binding"/>
    <property type="evidence" value="ECO:0007669"/>
    <property type="project" value="TreeGrafter"/>
</dbReference>
<dbReference type="GO" id="GO:0009307">
    <property type="term" value="P:DNA restriction-modification system"/>
    <property type="evidence" value="ECO:0007669"/>
    <property type="project" value="InterPro"/>
</dbReference>
<evidence type="ECO:0000256" key="3">
    <source>
        <dbReference type="ARBA" id="ARBA00022603"/>
    </source>
</evidence>
<dbReference type="PROSITE" id="PS00092">
    <property type="entry name" value="N6_MTASE"/>
    <property type="match status" value="1"/>
</dbReference>
<reference evidence="7" key="1">
    <citation type="submission" date="2020-10" db="EMBL/GenBank/DDBJ databases">
        <authorList>
            <person name="Gilroy R."/>
        </authorList>
    </citation>
    <scope>NUCLEOTIDE SEQUENCE</scope>
    <source>
        <strain evidence="7">ChiHjej9B8-7071</strain>
    </source>
</reference>
<evidence type="ECO:0000256" key="1">
    <source>
        <dbReference type="ARBA" id="ARBA00006594"/>
    </source>
</evidence>
<dbReference type="SUPFAM" id="SSF53335">
    <property type="entry name" value="S-adenosyl-L-methionine-dependent methyltransferases"/>
    <property type="match status" value="1"/>
</dbReference>
<dbReference type="EMBL" id="DVGD01000288">
    <property type="protein sequence ID" value="HIR10471.1"/>
    <property type="molecule type" value="Genomic_DNA"/>
</dbReference>
<keyword evidence="4" id="KW-0808">Transferase</keyword>
<dbReference type="GO" id="GO:0032259">
    <property type="term" value="P:methylation"/>
    <property type="evidence" value="ECO:0007669"/>
    <property type="project" value="UniProtKB-KW"/>
</dbReference>
<organism evidence="7 8">
    <name type="scientific">Candidatus Avoscillospira stercoripullorum</name>
    <dbReference type="NCBI Taxonomy" id="2840709"/>
    <lineage>
        <taxon>Bacteria</taxon>
        <taxon>Bacillati</taxon>
        <taxon>Bacillota</taxon>
        <taxon>Clostridia</taxon>
        <taxon>Eubacteriales</taxon>
        <taxon>Oscillospiraceae</taxon>
        <taxon>Oscillospiraceae incertae sedis</taxon>
        <taxon>Candidatus Avoscillospira</taxon>
    </lineage>
</organism>
<proteinExistence type="inferred from homology"/>